<sequence>MSVLDNYRKHHLPSKESAKEHIKMTIKNYSQMESISLEKQLSIAERGLYVAGFSKEEAKQIIEEAKEEMGL</sequence>
<evidence type="ECO:0000313" key="1">
    <source>
        <dbReference type="EMBL" id="QNI20409.1"/>
    </source>
</evidence>
<name>A0A7G8AKG4_9CAUD</name>
<protein>
    <submittedName>
        <fullName evidence="1">Uncharacterized protein</fullName>
    </submittedName>
</protein>
<accession>A0A7G8AKG4</accession>
<keyword evidence="2" id="KW-1185">Reference proteome</keyword>
<reference evidence="1 2" key="1">
    <citation type="submission" date="2020-06" db="EMBL/GenBank/DDBJ databases">
        <authorList>
            <person name="Connerton I.F."/>
        </authorList>
    </citation>
    <scope>NUCLEOTIDE SEQUENCE [LARGE SCALE GENOMIC DNA]</scope>
</reference>
<dbReference type="Proteomes" id="UP000515915">
    <property type="component" value="Segment"/>
</dbReference>
<organism evidence="1 2">
    <name type="scientific">Bacillus phage 1_ICo-2020</name>
    <dbReference type="NCBI Taxonomy" id="2759272"/>
    <lineage>
        <taxon>Viruses</taxon>
        <taxon>Duplodnaviria</taxon>
        <taxon>Heunggongvirae</taxon>
        <taxon>Uroviricota</taxon>
        <taxon>Caudoviricetes</taxon>
        <taxon>Ehrlichviridae</taxon>
        <taxon>Suttonboningtonvirus</taxon>
        <taxon>Suttonboningtonvirus sv1ICo2020</taxon>
    </lineage>
</organism>
<evidence type="ECO:0000313" key="2">
    <source>
        <dbReference type="Proteomes" id="UP000515915"/>
    </source>
</evidence>
<dbReference type="EMBL" id="MT700412">
    <property type="protein sequence ID" value="QNI20409.1"/>
    <property type="molecule type" value="Genomic_DNA"/>
</dbReference>
<proteinExistence type="predicted"/>